<dbReference type="Proteomes" id="UP001644719">
    <property type="component" value="Unassembled WGS sequence"/>
</dbReference>
<comment type="caution">
    <text evidence="14">The sequence shown here is derived from an EMBL/GenBank/DDBJ whole genome shotgun (WGS) entry which is preliminary data.</text>
</comment>
<dbReference type="InterPro" id="IPR050222">
    <property type="entry name" value="MATE_MdtK"/>
</dbReference>
<protein>
    <recommendedName>
        <fullName evidence="4">Probable multidrug resistance protein NorM</fullName>
    </recommendedName>
    <alternativeName>
        <fullName evidence="12">Multidrug-efflux transporter</fullName>
    </alternativeName>
</protein>
<evidence type="ECO:0000256" key="6">
    <source>
        <dbReference type="ARBA" id="ARBA00022449"/>
    </source>
</evidence>
<evidence type="ECO:0000256" key="2">
    <source>
        <dbReference type="ARBA" id="ARBA00004651"/>
    </source>
</evidence>
<dbReference type="PANTHER" id="PTHR43298:SF2">
    <property type="entry name" value="FMN_FAD EXPORTER YEEO-RELATED"/>
    <property type="match status" value="1"/>
</dbReference>
<evidence type="ECO:0000256" key="3">
    <source>
        <dbReference type="ARBA" id="ARBA00010199"/>
    </source>
</evidence>
<evidence type="ECO:0000256" key="11">
    <source>
        <dbReference type="ARBA" id="ARBA00023136"/>
    </source>
</evidence>
<dbReference type="NCBIfam" id="TIGR00797">
    <property type="entry name" value="matE"/>
    <property type="match status" value="1"/>
</dbReference>
<dbReference type="InterPro" id="IPR048279">
    <property type="entry name" value="MdtK-like"/>
</dbReference>
<dbReference type="RefSeq" id="WP_173769932.1">
    <property type="nucleotide sequence ID" value="NZ_JAAITS010000032.1"/>
</dbReference>
<feature type="transmembrane region" description="Helical" evidence="13">
    <location>
        <begin position="163"/>
        <end position="186"/>
    </location>
</feature>
<sequence>MTKDLTTGKIMPILVNFTVPLVLGNLFQLTYNAVDSIIVGHFVGKEALAAVGICNPVSTLMILFLNGLCMGASILMGIQYGAKDYETLHRQISTTLLSGAVFSFFLTLVCVIFAVPILLLLQVDPSIMDMTVQYLRIIFLGLMFTFLYNFFSSTLRALGDSASPLYFLIISAILNIFGDLFFVIVLKAGSNGCAISTVLSEALCCLFCIIYIQKKVPILRLGKKWLVFDAGLLKKTIAYGWASAMQQATVQMGKIAIQALVNTMGVSVAAAFAVVNRIDDFAITPEQNIAHAMTALMAQNKGAGKNDRMREGFRCGMILELVYGAAVMLICLGFARPLMSLFVKDEEVIGHGVVYLHLIAVMYILPAVTNALQGFFRGIGDLKVTLMSSFTNMTVRVIAAAPMVLLWNFGIEALPYSYLAGWIAMLLVETPLMLRIYRKK</sequence>
<reference evidence="14 15" key="1">
    <citation type="journal article" date="2020" name="Cell Host Microbe">
        <title>Functional and Genomic Variation between Human-Derived Isolates of Lachnospiraceae Reveals Inter- and Intra-Species Diversity.</title>
        <authorList>
            <person name="Sorbara M.T."/>
            <person name="Littmann E.R."/>
            <person name="Fontana E."/>
            <person name="Moody T.U."/>
            <person name="Kohout C.E."/>
            <person name="Gjonbalaj M."/>
            <person name="Eaton V."/>
            <person name="Seok R."/>
            <person name="Leiner I.M."/>
            <person name="Pamer E.G."/>
        </authorList>
    </citation>
    <scope>NUCLEOTIDE SEQUENCE [LARGE SCALE GENOMIC DNA]</scope>
    <source>
        <strain evidence="14 15">MSK.17.74</strain>
    </source>
</reference>
<evidence type="ECO:0000256" key="9">
    <source>
        <dbReference type="ARBA" id="ARBA00022989"/>
    </source>
</evidence>
<evidence type="ECO:0000256" key="13">
    <source>
        <dbReference type="SAM" id="Phobius"/>
    </source>
</evidence>
<feature type="transmembrane region" description="Helical" evidence="13">
    <location>
        <begin position="100"/>
        <end position="121"/>
    </location>
</feature>
<evidence type="ECO:0000256" key="1">
    <source>
        <dbReference type="ARBA" id="ARBA00003408"/>
    </source>
</evidence>
<keyword evidence="6" id="KW-0050">Antiport</keyword>
<proteinExistence type="inferred from homology"/>
<comment type="subcellular location">
    <subcellularLocation>
        <location evidence="2">Cell membrane</location>
        <topology evidence="2">Multi-pass membrane protein</topology>
    </subcellularLocation>
</comment>
<evidence type="ECO:0000256" key="5">
    <source>
        <dbReference type="ARBA" id="ARBA00022448"/>
    </source>
</evidence>
<feature type="transmembrane region" description="Helical" evidence="13">
    <location>
        <begin position="193"/>
        <end position="212"/>
    </location>
</feature>
<feature type="transmembrane region" description="Helical" evidence="13">
    <location>
        <begin position="315"/>
        <end position="335"/>
    </location>
</feature>
<feature type="transmembrane region" description="Helical" evidence="13">
    <location>
        <begin position="416"/>
        <end position="437"/>
    </location>
</feature>
<keyword evidence="10" id="KW-0406">Ion transport</keyword>
<gene>
    <name evidence="14" type="ORF">G5B17_11815</name>
</gene>
<evidence type="ECO:0000256" key="10">
    <source>
        <dbReference type="ARBA" id="ARBA00023065"/>
    </source>
</evidence>
<keyword evidence="15" id="KW-1185">Reference proteome</keyword>
<evidence type="ECO:0000313" key="14">
    <source>
        <dbReference type="EMBL" id="NSG86077.1"/>
    </source>
</evidence>
<feature type="transmembrane region" description="Helical" evidence="13">
    <location>
        <begin position="60"/>
        <end position="80"/>
    </location>
</feature>
<feature type="transmembrane region" description="Helical" evidence="13">
    <location>
        <begin position="355"/>
        <end position="372"/>
    </location>
</feature>
<dbReference type="EMBL" id="JAAITS010000032">
    <property type="protein sequence ID" value="NSG86077.1"/>
    <property type="molecule type" value="Genomic_DNA"/>
</dbReference>
<comment type="similarity">
    <text evidence="3">Belongs to the multi antimicrobial extrusion (MATE) (TC 2.A.66.1) family.</text>
</comment>
<evidence type="ECO:0000256" key="8">
    <source>
        <dbReference type="ARBA" id="ARBA00022692"/>
    </source>
</evidence>
<feature type="transmembrane region" description="Helical" evidence="13">
    <location>
        <begin position="133"/>
        <end position="151"/>
    </location>
</feature>
<keyword evidence="8 13" id="KW-0812">Transmembrane</keyword>
<evidence type="ECO:0000256" key="7">
    <source>
        <dbReference type="ARBA" id="ARBA00022475"/>
    </source>
</evidence>
<evidence type="ECO:0000313" key="15">
    <source>
        <dbReference type="Proteomes" id="UP001644719"/>
    </source>
</evidence>
<dbReference type="InterPro" id="IPR002528">
    <property type="entry name" value="MATE_fam"/>
</dbReference>
<comment type="function">
    <text evidence="1">Multidrug efflux pump.</text>
</comment>
<keyword evidence="7" id="KW-1003">Cell membrane</keyword>
<keyword evidence="9 13" id="KW-1133">Transmembrane helix</keyword>
<evidence type="ECO:0000256" key="4">
    <source>
        <dbReference type="ARBA" id="ARBA00020268"/>
    </source>
</evidence>
<feature type="transmembrane region" description="Helical" evidence="13">
    <location>
        <begin position="393"/>
        <end position="410"/>
    </location>
</feature>
<dbReference type="Pfam" id="PF01554">
    <property type="entry name" value="MatE"/>
    <property type="match status" value="2"/>
</dbReference>
<accession>A0ABX2H894</accession>
<organism evidence="14 15">
    <name type="scientific">Blautia faecis</name>
    <dbReference type="NCBI Taxonomy" id="871665"/>
    <lineage>
        <taxon>Bacteria</taxon>
        <taxon>Bacillati</taxon>
        <taxon>Bacillota</taxon>
        <taxon>Clostridia</taxon>
        <taxon>Lachnospirales</taxon>
        <taxon>Lachnospiraceae</taxon>
        <taxon>Blautia</taxon>
    </lineage>
</organism>
<keyword evidence="5" id="KW-0813">Transport</keyword>
<dbReference type="PANTHER" id="PTHR43298">
    <property type="entry name" value="MULTIDRUG RESISTANCE PROTEIN NORM-RELATED"/>
    <property type="match status" value="1"/>
</dbReference>
<dbReference type="PIRSF" id="PIRSF006603">
    <property type="entry name" value="DinF"/>
    <property type="match status" value="1"/>
</dbReference>
<keyword evidence="11 13" id="KW-0472">Membrane</keyword>
<evidence type="ECO:0000256" key="12">
    <source>
        <dbReference type="ARBA" id="ARBA00031636"/>
    </source>
</evidence>
<name>A0ABX2H894_9FIRM</name>
<dbReference type="CDD" id="cd13138">
    <property type="entry name" value="MATE_yoeA_like"/>
    <property type="match status" value="1"/>
</dbReference>